<name>A0A0G8AZM5_9SYNE</name>
<dbReference type="PATRIC" id="fig|1608419.3.peg.274"/>
<keyword evidence="3 5" id="KW-0687">Ribonucleoprotein</keyword>
<dbReference type="NCBIfam" id="NF001764">
    <property type="entry name" value="PRK00504.1"/>
    <property type="match status" value="1"/>
</dbReference>
<dbReference type="NCBIfam" id="TIGR01023">
    <property type="entry name" value="rpmG_bact"/>
    <property type="match status" value="1"/>
</dbReference>
<reference evidence="6 7" key="2">
    <citation type="submission" date="2015-05" db="EMBL/GenBank/DDBJ databases">
        <title>Lifestyle Evolution in Cyanobacterial Symbionts of Sponges.</title>
        <authorList>
            <person name="Burgsdorf I."/>
            <person name="Slaby B.M."/>
            <person name="Handley K.M."/>
            <person name="Haber M."/>
            <person name="Blom J."/>
            <person name="Marshall C.W."/>
            <person name="Gilbert J.A."/>
            <person name="Hentschel U."/>
            <person name="Steindler L."/>
        </authorList>
    </citation>
    <scope>NUCLEOTIDE SEQUENCE [LARGE SCALE GENOMIC DNA]</scope>
    <source>
        <strain evidence="6">15L</strain>
    </source>
</reference>
<proteinExistence type="inferred from homology"/>
<dbReference type="GO" id="GO:0003735">
    <property type="term" value="F:structural constituent of ribosome"/>
    <property type="evidence" value="ECO:0007669"/>
    <property type="project" value="InterPro"/>
</dbReference>
<dbReference type="InterPro" id="IPR001705">
    <property type="entry name" value="Ribosomal_bL33"/>
</dbReference>
<evidence type="ECO:0000256" key="2">
    <source>
        <dbReference type="ARBA" id="ARBA00022980"/>
    </source>
</evidence>
<accession>A0A0G8AZM5</accession>
<reference evidence="6 7" key="1">
    <citation type="submission" date="2015-02" db="EMBL/GenBank/DDBJ databases">
        <authorList>
            <person name="Slaby B."/>
            <person name="Hentschel U."/>
        </authorList>
    </citation>
    <scope>NUCLEOTIDE SEQUENCE [LARGE SCALE GENOMIC DNA]</scope>
    <source>
        <strain evidence="6">15L</strain>
    </source>
</reference>
<dbReference type="PROSITE" id="PS00582">
    <property type="entry name" value="RIBOSOMAL_L33"/>
    <property type="match status" value="1"/>
</dbReference>
<gene>
    <name evidence="5" type="primary">rpmG</name>
    <name evidence="5" type="synonym">rpl33</name>
    <name evidence="6" type="ORF">TQ37_00675</name>
</gene>
<dbReference type="SUPFAM" id="SSF57829">
    <property type="entry name" value="Zn-binding ribosomal proteins"/>
    <property type="match status" value="1"/>
</dbReference>
<dbReference type="GO" id="GO:1990904">
    <property type="term" value="C:ribonucleoprotein complex"/>
    <property type="evidence" value="ECO:0007669"/>
    <property type="project" value="UniProtKB-KW"/>
</dbReference>
<dbReference type="InterPro" id="IPR018264">
    <property type="entry name" value="Ribosomal_bL33_CS"/>
</dbReference>
<evidence type="ECO:0000313" key="7">
    <source>
        <dbReference type="Proteomes" id="UP000035037"/>
    </source>
</evidence>
<dbReference type="PANTHER" id="PTHR43168:SF2">
    <property type="entry name" value="LARGE RIBOSOMAL SUBUNIT PROTEIN BL33C"/>
    <property type="match status" value="1"/>
</dbReference>
<dbReference type="PANTHER" id="PTHR43168">
    <property type="entry name" value="50S RIBOSOMAL PROTEIN L33, CHLOROPLASTIC"/>
    <property type="match status" value="1"/>
</dbReference>
<keyword evidence="2 5" id="KW-0689">Ribosomal protein</keyword>
<dbReference type="AlphaFoldDB" id="A0A0G8AZM5"/>
<dbReference type="GO" id="GO:0005737">
    <property type="term" value="C:cytoplasm"/>
    <property type="evidence" value="ECO:0007669"/>
    <property type="project" value="UniProtKB-ARBA"/>
</dbReference>
<evidence type="ECO:0000256" key="4">
    <source>
        <dbReference type="ARBA" id="ARBA00035176"/>
    </source>
</evidence>
<dbReference type="InterPro" id="IPR038584">
    <property type="entry name" value="Ribosomal_bL33_sf"/>
</dbReference>
<evidence type="ECO:0000313" key="6">
    <source>
        <dbReference type="EMBL" id="KKZ14576.1"/>
    </source>
</evidence>
<dbReference type="Pfam" id="PF00471">
    <property type="entry name" value="Ribosomal_L33"/>
    <property type="match status" value="1"/>
</dbReference>
<sequence length="64" mass="7519">MAKNKGVRIVITLECTECRSNPTKRSNGVSRYTSQKNRRNTSERLEVKKFCRHCNKHTVHKETK</sequence>
<comment type="similarity">
    <text evidence="1 5">Belongs to the bacterial ribosomal protein bL33 family.</text>
</comment>
<evidence type="ECO:0000256" key="5">
    <source>
        <dbReference type="HAMAP-Rule" id="MF_00294"/>
    </source>
</evidence>
<organism evidence="6 7">
    <name type="scientific">Candidatus Synechococcus spongiarum 15L</name>
    <dbReference type="NCBI Taxonomy" id="1608419"/>
    <lineage>
        <taxon>Bacteria</taxon>
        <taxon>Bacillati</taxon>
        <taxon>Cyanobacteriota</taxon>
        <taxon>Cyanophyceae</taxon>
        <taxon>Synechococcales</taxon>
        <taxon>Synechococcaceae</taxon>
        <taxon>Synechococcus</taxon>
    </lineage>
</organism>
<protein>
    <recommendedName>
        <fullName evidence="4 5">Large ribosomal subunit protein bL33</fullName>
    </recommendedName>
</protein>
<dbReference type="GO" id="GO:0005840">
    <property type="term" value="C:ribosome"/>
    <property type="evidence" value="ECO:0007669"/>
    <property type="project" value="UniProtKB-KW"/>
</dbReference>
<dbReference type="Proteomes" id="UP000035037">
    <property type="component" value="Unassembled WGS sequence"/>
</dbReference>
<comment type="caution">
    <text evidence="6">The sequence shown here is derived from an EMBL/GenBank/DDBJ whole genome shotgun (WGS) entry which is preliminary data.</text>
</comment>
<dbReference type="HAMAP" id="MF_00294">
    <property type="entry name" value="Ribosomal_bL33"/>
    <property type="match status" value="1"/>
</dbReference>
<evidence type="ECO:0000256" key="1">
    <source>
        <dbReference type="ARBA" id="ARBA00007596"/>
    </source>
</evidence>
<dbReference type="InterPro" id="IPR011332">
    <property type="entry name" value="Ribosomal_zn-bd"/>
</dbReference>
<dbReference type="GO" id="GO:0006412">
    <property type="term" value="P:translation"/>
    <property type="evidence" value="ECO:0007669"/>
    <property type="project" value="UniProtKB-UniRule"/>
</dbReference>
<evidence type="ECO:0000256" key="3">
    <source>
        <dbReference type="ARBA" id="ARBA00023274"/>
    </source>
</evidence>
<dbReference type="EMBL" id="JYFQ01000012">
    <property type="protein sequence ID" value="KKZ14576.1"/>
    <property type="molecule type" value="Genomic_DNA"/>
</dbReference>
<dbReference type="NCBIfam" id="NF001860">
    <property type="entry name" value="PRK00595.1"/>
    <property type="match status" value="1"/>
</dbReference>
<dbReference type="Gene3D" id="2.20.28.120">
    <property type="entry name" value="Ribosomal protein L33"/>
    <property type="match status" value="1"/>
</dbReference>